<feature type="region of interest" description="Disordered" evidence="1">
    <location>
        <begin position="536"/>
        <end position="572"/>
    </location>
</feature>
<feature type="signal peptide" evidence="2">
    <location>
        <begin position="1"/>
        <end position="26"/>
    </location>
</feature>
<proteinExistence type="predicted"/>
<gene>
    <name evidence="4" type="ordered locus">bpr_IV104</name>
</gene>
<dbReference type="PROSITE" id="PS51257">
    <property type="entry name" value="PROKAR_LIPOPROTEIN"/>
    <property type="match status" value="1"/>
</dbReference>
<dbReference type="Pfam" id="PF03793">
    <property type="entry name" value="PASTA"/>
    <property type="match status" value="1"/>
</dbReference>
<evidence type="ECO:0000256" key="2">
    <source>
        <dbReference type="SAM" id="SignalP"/>
    </source>
</evidence>
<dbReference type="Proteomes" id="UP000001299">
    <property type="component" value="Plasmid pCY186"/>
</dbReference>
<keyword evidence="5" id="KW-1185">Reference proteome</keyword>
<dbReference type="EMBL" id="CP001813">
    <property type="protein sequence ID" value="ADL36469.1"/>
    <property type="molecule type" value="Genomic_DNA"/>
</dbReference>
<dbReference type="InterPro" id="IPR005543">
    <property type="entry name" value="PASTA_dom"/>
</dbReference>
<feature type="domain" description="PASTA" evidence="3">
    <location>
        <begin position="467"/>
        <end position="535"/>
    </location>
</feature>
<dbReference type="SMART" id="SM00740">
    <property type="entry name" value="PASTA"/>
    <property type="match status" value="3"/>
</dbReference>
<organism evidence="4 5">
    <name type="scientific">Butyrivibrio proteoclasticus (strain ATCC 51982 / DSM 14932 / B316)</name>
    <name type="common">Clostridium proteoclasticum</name>
    <dbReference type="NCBI Taxonomy" id="515622"/>
    <lineage>
        <taxon>Bacteria</taxon>
        <taxon>Bacillati</taxon>
        <taxon>Bacillota</taxon>
        <taxon>Clostridia</taxon>
        <taxon>Lachnospirales</taxon>
        <taxon>Lachnospiraceae</taxon>
        <taxon>Butyrivibrio</taxon>
    </lineage>
</organism>
<protein>
    <submittedName>
        <fullName evidence="4">PASTA domain-containing protein</fullName>
    </submittedName>
</protein>
<feature type="chain" id="PRO_5003140009" evidence="2">
    <location>
        <begin position="27"/>
        <end position="698"/>
    </location>
</feature>
<dbReference type="PROSITE" id="PS51178">
    <property type="entry name" value="PASTA"/>
    <property type="match status" value="2"/>
</dbReference>
<evidence type="ECO:0000259" key="3">
    <source>
        <dbReference type="PROSITE" id="PS51178"/>
    </source>
</evidence>
<keyword evidence="2" id="KW-0732">Signal</keyword>
<evidence type="ECO:0000313" key="4">
    <source>
        <dbReference type="EMBL" id="ADL36469.1"/>
    </source>
</evidence>
<dbReference type="KEGG" id="bpb:bpr_IV104"/>
<dbReference type="HOGENOM" id="CLU_394665_0_0_9"/>
<evidence type="ECO:0000313" key="5">
    <source>
        <dbReference type="Proteomes" id="UP000001299"/>
    </source>
</evidence>
<dbReference type="Gene3D" id="3.30.10.20">
    <property type="match status" value="2"/>
</dbReference>
<sequence>MTSKLIKRVKSLLFVYLISITICACASVPENNITSEGASEENTIAEESVVEATAIPTHKLYFDVSVNIPEDIYSEHDIKIFLDGNEYHSFTTSEYYTELSDVEEGTHSLSFFYDDNQLSGNEYSFDLTKESSICFSIDYQEDLIISPIEIKDTIADSAISYPDVVGLSLIDALNKLDSLHFVNIIYNSNNDSNILDTSDWEIESQNIKPGDLIDKAARIELTCKKVFHQLYFDLSFDQNLFLATYDIDVYLDGNMIDTIPHGKSFTYLTKVKEGNHEVIFYKNTNHDVKSSKNLNISTDSTLIGRLHSNNNDIELNDFIVKDTIDNTSFEIVNVTGMPLDKALSTLGSIGFINLSEEPSGEIWSRSNWVVISQSVNAGEVKDKNTPITLSCMKKTDYLSKYYLKLTIPDAINRSEEMNNTIRFVDYLQNAYMDNKVSNMSSVEQQKWIVKQASYEDEFIKLSFIYTGNIEMPDLISKNLDVAFKTMTDKGFSSVEAIADDGSIIWDNSKWKVIKQSIEAGSPVNANGKITLTVTSNVTSTSTSSSDNKPKSEDKTTSTNNSSAEKSSDDKGLFYTTNDKSTYKNGNSGVYAYRRNGKNYDLYIIIDFDEGAVYDFMDGNGDITCTKGYIKSGDLNSVLIVTYYDGADSWESGYCFAWKNQPDHLKYQIDASDSTQFDYYATSLKSALKIKDTKTIITD</sequence>
<geneLocation type="plasmid" evidence="4 5">
    <name>pCY186</name>
</geneLocation>
<accession>E0S4Y7</accession>
<feature type="domain" description="PASTA" evidence="3">
    <location>
        <begin position="325"/>
        <end position="393"/>
    </location>
</feature>
<dbReference type="RefSeq" id="WP_013283117.1">
    <property type="nucleotide sequence ID" value="NC_014390.1"/>
</dbReference>
<keyword evidence="4" id="KW-0614">Plasmid</keyword>
<reference evidence="4 5" key="1">
    <citation type="journal article" date="2010" name="PLoS ONE">
        <title>The glycobiome of the rumen bacterium Butyrivibrio proteoclasticus B316(T) highlights adaptation to a polysaccharide-rich environment.</title>
        <authorList>
            <person name="Kelly W.J."/>
            <person name="Leahy S.C."/>
            <person name="Altermann E."/>
            <person name="Yeoman C.J."/>
            <person name="Dunne J.C."/>
            <person name="Kong Z."/>
            <person name="Pacheco D.M."/>
            <person name="Li D."/>
            <person name="Noel S.J."/>
            <person name="Moon C.D."/>
            <person name="Cookson A.L."/>
            <person name="Attwood G.T."/>
        </authorList>
    </citation>
    <scope>NUCLEOTIDE SEQUENCE [LARGE SCALE GENOMIC DNA]</scope>
    <source>
        <strain evidence="5">ATCC 51982 / DSM 14932 / B316</strain>
        <plasmid evidence="5">Plasmid pCY186</plasmid>
    </source>
</reference>
<feature type="compositionally biased region" description="Low complexity" evidence="1">
    <location>
        <begin position="536"/>
        <end position="545"/>
    </location>
</feature>
<evidence type="ECO:0000256" key="1">
    <source>
        <dbReference type="SAM" id="MobiDB-lite"/>
    </source>
</evidence>
<name>E0S4Y7_BUTPB</name>
<dbReference type="CDD" id="cd06577">
    <property type="entry name" value="PASTA_pknB"/>
    <property type="match status" value="3"/>
</dbReference>
<dbReference type="AlphaFoldDB" id="E0S4Y7"/>